<reference evidence="1" key="1">
    <citation type="submission" date="2024-06" db="EMBL/GenBank/DDBJ databases">
        <authorList>
            <person name="Liu X."/>
            <person name="Lenzi L."/>
            <person name="Haldenby T S."/>
            <person name="Uol C."/>
        </authorList>
    </citation>
    <scope>NUCLEOTIDE SEQUENCE</scope>
</reference>
<protein>
    <submittedName>
        <fullName evidence="1">Uncharacterized protein</fullName>
    </submittedName>
</protein>
<comment type="caution">
    <text evidence="1">The sequence shown here is derived from an EMBL/GenBank/DDBJ whole genome shotgun (WGS) entry which is preliminary data.</text>
</comment>
<name>A0AAV2TSI6_CALDB</name>
<dbReference type="PANTHER" id="PTHR45737:SF6">
    <property type="entry name" value="VON WILLEBRAND FACTOR A DOMAIN-CONTAINING PROTEIN 5A"/>
    <property type="match status" value="1"/>
</dbReference>
<organism evidence="1 2">
    <name type="scientific">Calicophoron daubneyi</name>
    <name type="common">Rumen fluke</name>
    <name type="synonym">Paramphistomum daubneyi</name>
    <dbReference type="NCBI Taxonomy" id="300641"/>
    <lineage>
        <taxon>Eukaryota</taxon>
        <taxon>Metazoa</taxon>
        <taxon>Spiralia</taxon>
        <taxon>Lophotrochozoa</taxon>
        <taxon>Platyhelminthes</taxon>
        <taxon>Trematoda</taxon>
        <taxon>Digenea</taxon>
        <taxon>Plagiorchiida</taxon>
        <taxon>Pronocephalata</taxon>
        <taxon>Paramphistomoidea</taxon>
        <taxon>Paramphistomidae</taxon>
        <taxon>Calicophoron</taxon>
    </lineage>
</organism>
<gene>
    <name evidence="1" type="ORF">CDAUBV1_LOCUS15015</name>
</gene>
<evidence type="ECO:0000313" key="2">
    <source>
        <dbReference type="Proteomes" id="UP001497525"/>
    </source>
</evidence>
<dbReference type="EMBL" id="CAXLJL010000656">
    <property type="protein sequence ID" value="CAL5139821.1"/>
    <property type="molecule type" value="Genomic_DNA"/>
</dbReference>
<evidence type="ECO:0000313" key="1">
    <source>
        <dbReference type="EMBL" id="CAL5139821.1"/>
    </source>
</evidence>
<dbReference type="AlphaFoldDB" id="A0AAV2TSI6"/>
<dbReference type="PANTHER" id="PTHR45737">
    <property type="entry name" value="VON WILLEBRAND FACTOR A DOMAIN-CONTAINING PROTEIN 5A"/>
    <property type="match status" value="1"/>
</dbReference>
<proteinExistence type="predicted"/>
<dbReference type="Proteomes" id="UP001497525">
    <property type="component" value="Unassembled WGS sequence"/>
</dbReference>
<accession>A0AAV2TSI6</accession>
<sequence>MEGSGLVASNVGRARLFAIGIGEGASTYLVSGVARAGRGVATFIRQNSQMRGAVMRILGMALQPRASSVQIEWKLHETSVGGQETPLDVITVPSVLPPAFTGHWIKAFGFVKNVDIARIKGEVNLTCVVFDQSQSFSIQIPSSVQNRLPADAADAPLHRLAGKCQMNELCERYKGLLMSKDEGDQNPEALQLRSQIEQLSCALNIASPYTALVGVDVKQQEPILVRPDPPCPAMECFVGVVYVLPDIDDHLDTGLPLSALRVYTARRNGICCTELIVLSGGCVQQEGCATICVWTSWLRSRGLGEREMANNWMVFVSPRRSDFLEDGEEMNYFRPWFIQCEGCCLFTELDAIVFGAISAAHHLWGVPQVVVMMNMSSIEFDLVAR</sequence>